<protein>
    <submittedName>
        <fullName evidence="1">Uncharacterized protein</fullName>
    </submittedName>
</protein>
<sequence>MRWQERQNKVEAAVYDVMDELSDILSIKVPYYPEVWWLGRSIDTNKLCLSGYLQDELEIRNFAGISYYIISKKMVIIGRCTTRHSILEESSHAFHFITSDISYKNRSQKDCMCLGALVELFGFLGARLVGSDLENPYEAFPDLSKLTKQSQKEVRQKLIEKFGDNFDIDDFFVHQQGYGLADRIYFEYLSGNVSASRLRRLFLAKMSSVDGAINCFVRLKNEFWPHDLSQAM</sequence>
<name>A0A2H0W592_9BACT</name>
<comment type="caution">
    <text evidence="1">The sequence shown here is derived from an EMBL/GenBank/DDBJ whole genome shotgun (WGS) entry which is preliminary data.</text>
</comment>
<evidence type="ECO:0000313" key="2">
    <source>
        <dbReference type="Proteomes" id="UP000229056"/>
    </source>
</evidence>
<dbReference type="Proteomes" id="UP000229056">
    <property type="component" value="Unassembled WGS sequence"/>
</dbReference>
<proteinExistence type="predicted"/>
<gene>
    <name evidence="1" type="ORF">COT80_00980</name>
</gene>
<dbReference type="EMBL" id="PEZY01000004">
    <property type="protein sequence ID" value="PIS06494.1"/>
    <property type="molecule type" value="Genomic_DNA"/>
</dbReference>
<accession>A0A2H0W592</accession>
<evidence type="ECO:0000313" key="1">
    <source>
        <dbReference type="EMBL" id="PIS06494.1"/>
    </source>
</evidence>
<organism evidence="1 2">
    <name type="scientific">Candidatus Buchananbacteria bacterium CG10_big_fil_rev_8_21_14_0_10_33_19</name>
    <dbReference type="NCBI Taxonomy" id="1974525"/>
    <lineage>
        <taxon>Bacteria</taxon>
        <taxon>Candidatus Buchananiibacteriota</taxon>
    </lineage>
</organism>
<dbReference type="AlphaFoldDB" id="A0A2H0W592"/>
<reference evidence="2" key="1">
    <citation type="submission" date="2017-09" db="EMBL/GenBank/DDBJ databases">
        <title>Depth-based differentiation of microbial function through sediment-hosted aquifers and enrichment of novel symbionts in the deep terrestrial subsurface.</title>
        <authorList>
            <person name="Probst A.J."/>
            <person name="Ladd B."/>
            <person name="Jarett J.K."/>
            <person name="Geller-Mcgrath D.E."/>
            <person name="Sieber C.M.K."/>
            <person name="Emerson J.B."/>
            <person name="Anantharaman K."/>
            <person name="Thomas B.C."/>
            <person name="Malmstrom R."/>
            <person name="Stieglmeier M."/>
            <person name="Klingl A."/>
            <person name="Woyke T."/>
            <person name="Ryan C.M."/>
            <person name="Banfield J.F."/>
        </authorList>
    </citation>
    <scope>NUCLEOTIDE SEQUENCE [LARGE SCALE GENOMIC DNA]</scope>
</reference>